<accession>A0ABS4VU10</accession>
<protein>
    <submittedName>
        <fullName evidence="2">Short subunit dehydrogenase-like uncharacterized protein</fullName>
    </submittedName>
</protein>
<organism evidence="2 3">
    <name type="scientific">Pseudonocardia parietis</name>
    <dbReference type="NCBI Taxonomy" id="570936"/>
    <lineage>
        <taxon>Bacteria</taxon>
        <taxon>Bacillati</taxon>
        <taxon>Actinomycetota</taxon>
        <taxon>Actinomycetes</taxon>
        <taxon>Pseudonocardiales</taxon>
        <taxon>Pseudonocardiaceae</taxon>
        <taxon>Pseudonocardia</taxon>
    </lineage>
</organism>
<dbReference type="PANTHER" id="PTHR43796:SF2">
    <property type="entry name" value="CARBOXYNORSPERMIDINE SYNTHASE"/>
    <property type="match status" value="1"/>
</dbReference>
<dbReference type="SUPFAM" id="SSF51735">
    <property type="entry name" value="NAD(P)-binding Rossmann-fold domains"/>
    <property type="match status" value="1"/>
</dbReference>
<dbReference type="Gene3D" id="3.40.50.720">
    <property type="entry name" value="NAD(P)-binding Rossmann-like Domain"/>
    <property type="match status" value="1"/>
</dbReference>
<evidence type="ECO:0000259" key="1">
    <source>
        <dbReference type="Pfam" id="PF03435"/>
    </source>
</evidence>
<dbReference type="EMBL" id="JAGINU010000001">
    <property type="protein sequence ID" value="MBP2367409.1"/>
    <property type="molecule type" value="Genomic_DNA"/>
</dbReference>
<reference evidence="2 3" key="1">
    <citation type="submission" date="2021-03" db="EMBL/GenBank/DDBJ databases">
        <title>Sequencing the genomes of 1000 actinobacteria strains.</title>
        <authorList>
            <person name="Klenk H.-P."/>
        </authorList>
    </citation>
    <scope>NUCLEOTIDE SEQUENCE [LARGE SCALE GENOMIC DNA]</scope>
    <source>
        <strain evidence="2 3">DSM 45256</strain>
    </source>
</reference>
<evidence type="ECO:0000313" key="3">
    <source>
        <dbReference type="Proteomes" id="UP001519295"/>
    </source>
</evidence>
<dbReference type="RefSeq" id="WP_210027541.1">
    <property type="nucleotide sequence ID" value="NZ_JAGINU010000001.1"/>
</dbReference>
<feature type="domain" description="Saccharopine dehydrogenase NADP binding" evidence="1">
    <location>
        <begin position="10"/>
        <end position="99"/>
    </location>
</feature>
<dbReference type="PANTHER" id="PTHR43796">
    <property type="entry name" value="CARBOXYNORSPERMIDINE SYNTHASE"/>
    <property type="match status" value="1"/>
</dbReference>
<sequence>MPARRRDTGVLVLGGTGAVGRAVTSLLAREGVPVLAAARRAPAALPTGARFQPLDALDPAALREHVHAAQVVVDATGLDDRAVASAAVTAGTQLVDLSADIAHLTTLHQLDGPVRAGQITVIAGAGLAPGLTNLLATATHALVPDTAGIALNLLLGLGERHGPAATAWMLDQLATSSQHPPRRVEMPAGFGRHTVRWVDFAEQHTLTRDLGIPVTSWCALDPPLLATVTAHAARVPGLRRALAAWAPTVARLTRRDRWVAAARAADGTTTWATGREQSAASAVVAAWAVHALLERRFRPGVHDLHHVTDLHALTPWLHRHGLATATGYSHAH</sequence>
<name>A0ABS4VU10_9PSEU</name>
<dbReference type="Pfam" id="PF03435">
    <property type="entry name" value="Sacchrp_dh_NADP"/>
    <property type="match status" value="1"/>
</dbReference>
<dbReference type="InterPro" id="IPR005097">
    <property type="entry name" value="Sacchrp_dh_NADP-bd"/>
</dbReference>
<comment type="caution">
    <text evidence="2">The sequence shown here is derived from an EMBL/GenBank/DDBJ whole genome shotgun (WGS) entry which is preliminary data.</text>
</comment>
<proteinExistence type="predicted"/>
<dbReference type="InterPro" id="IPR036291">
    <property type="entry name" value="NAD(P)-bd_dom_sf"/>
</dbReference>
<keyword evidence="3" id="KW-1185">Reference proteome</keyword>
<evidence type="ECO:0000313" key="2">
    <source>
        <dbReference type="EMBL" id="MBP2367409.1"/>
    </source>
</evidence>
<dbReference type="Proteomes" id="UP001519295">
    <property type="component" value="Unassembled WGS sequence"/>
</dbReference>
<gene>
    <name evidence="2" type="ORF">JOF36_003105</name>
</gene>